<accession>A0ABT2T376</accession>
<keyword evidence="2" id="KW-1185">Reference proteome</keyword>
<name>A0ABT2T376_9FIRM</name>
<evidence type="ECO:0000313" key="1">
    <source>
        <dbReference type="EMBL" id="MCU6744703.1"/>
    </source>
</evidence>
<dbReference type="EMBL" id="JAOQKJ010000007">
    <property type="protein sequence ID" value="MCU6744703.1"/>
    <property type="molecule type" value="Genomic_DNA"/>
</dbReference>
<dbReference type="RefSeq" id="WP_262574796.1">
    <property type="nucleotide sequence ID" value="NZ_JAOQKJ010000007.1"/>
</dbReference>
<evidence type="ECO:0000313" key="2">
    <source>
        <dbReference type="Proteomes" id="UP001652432"/>
    </source>
</evidence>
<protein>
    <submittedName>
        <fullName evidence="1">Uncharacterized protein</fullName>
    </submittedName>
</protein>
<organism evidence="1 2">
    <name type="scientific">Suilimivivens aceti</name>
    <dbReference type="NCBI Taxonomy" id="2981774"/>
    <lineage>
        <taxon>Bacteria</taxon>
        <taxon>Bacillati</taxon>
        <taxon>Bacillota</taxon>
        <taxon>Clostridia</taxon>
        <taxon>Lachnospirales</taxon>
        <taxon>Lachnospiraceae</taxon>
        <taxon>Suilimivivens</taxon>
    </lineage>
</organism>
<dbReference type="Proteomes" id="UP001652432">
    <property type="component" value="Unassembled WGS sequence"/>
</dbReference>
<gene>
    <name evidence="1" type="ORF">OCV77_09370</name>
</gene>
<sequence>MKKYIIKAIIVIAVFFMSMTVISRVMNKGNTDMTVEMSKASYPVITMQYQGIEINTLHGYADAMEINYMREAITPLMEGRRVSCKISCYGQEIEGIRYEVRSLDGERLVEDTAIPEFSEENDEITVNFGLKDLIDSGREYMLVMILTTSSGNEIRYYTRVLYGDNYYAAEKLDYVLDFSERTFDKERAKELTKYLESNSEGDNTTLGKVTIHSSFQQVTWGSLSVKKLAEPRITVRELASQTASILLDYMVYEGSGKNTIYYQVEEFYRIRYTSDRMYLLDYERTMNQVFDDSGKVFGNKKIYLGITGDEVPLTESSGGGVAAFVTGRRLYSYNIADNKLAYLFGFTDQDNQDERDSYDKHDIQILNVDEGGNVTFMVYGYMNRGRHEGKVGISVYYYDGAVNTIEEMLYVPSSQSPELLMAEVKELSYINKGGTLYLLLDNVLYGISSASRSCDVIVKDLKEGCYQVSDSNQMVVWQKENELYEGTELILMNLNTGVQSHIKAENGEAIAPIGFIGDDLIYGAARKDDIVPDETGNLVFPMYSVRIENETEGILKEYHQEGIYVTSGSVNGNQINLKRVTRTEAGTYESVSDDQIINAETQTESSNYLETVAVDLYETVTQIALKEDINTDSMKHLTPREVLFEGGRNIVIAASQERGDRYYVYGKNGVEGIFMNEGNAVRLASDVSGVVVDDTGSYIWMKGNRSLKNQIMAIQGMAAEENQGSLAVCLDTILEYEGISRNTQYLLDRGEGVLQILKDNLEQTRVLDLTGVSLDSVLYYVNQDIPVLVMTEEGEAVLLIGFNEMNTVIMNPATGTVYKMGMNDSKDWFEKNGNRFITYVRMEQ</sequence>
<proteinExistence type="predicted"/>
<dbReference type="Gene3D" id="3.90.70.10">
    <property type="entry name" value="Cysteine proteinases"/>
    <property type="match status" value="1"/>
</dbReference>
<comment type="caution">
    <text evidence="1">The sequence shown here is derived from an EMBL/GenBank/DDBJ whole genome shotgun (WGS) entry which is preliminary data.</text>
</comment>
<reference evidence="1 2" key="1">
    <citation type="journal article" date="2021" name="ISME Commun">
        <title>Automated analysis of genomic sequences facilitates high-throughput and comprehensive description of bacteria.</title>
        <authorList>
            <person name="Hitch T.C.A."/>
        </authorList>
    </citation>
    <scope>NUCLEOTIDE SEQUENCE [LARGE SCALE GENOMIC DNA]</scope>
    <source>
        <strain evidence="1 2">Sanger_18</strain>
    </source>
</reference>